<dbReference type="PANTHER" id="PTHR13504:SF38">
    <property type="entry name" value="FIDO DOMAIN-CONTAINING PROTEIN"/>
    <property type="match status" value="1"/>
</dbReference>
<comment type="caution">
    <text evidence="5">The sequence shown here is derived from an EMBL/GenBank/DDBJ whole genome shotgun (WGS) entry which is preliminary data.</text>
</comment>
<evidence type="ECO:0000256" key="2">
    <source>
        <dbReference type="PIRSR" id="PIRSR640198-2"/>
    </source>
</evidence>
<dbReference type="GO" id="GO:0005524">
    <property type="term" value="F:ATP binding"/>
    <property type="evidence" value="ECO:0007669"/>
    <property type="project" value="UniProtKB-KW"/>
</dbReference>
<feature type="binding site" evidence="2">
    <location>
        <begin position="174"/>
        <end position="181"/>
    </location>
    <ligand>
        <name>ATP</name>
        <dbReference type="ChEBI" id="CHEBI:30616"/>
    </ligand>
</feature>
<dbReference type="AlphaFoldDB" id="A0A4R2SVM5"/>
<evidence type="ECO:0000313" key="5">
    <source>
        <dbReference type="EMBL" id="TCP93550.1"/>
    </source>
</evidence>
<reference evidence="5 6" key="1">
    <citation type="submission" date="2019-03" db="EMBL/GenBank/DDBJ databases">
        <title>Genomic Encyclopedia of Type Strains, Phase IV (KMG-IV): sequencing the most valuable type-strain genomes for metagenomic binning, comparative biology and taxonomic classification.</title>
        <authorList>
            <person name="Goeker M."/>
        </authorList>
    </citation>
    <scope>NUCLEOTIDE SEQUENCE [LARGE SCALE GENOMIC DNA]</scope>
    <source>
        <strain evidence="5 6">DSM 100013</strain>
    </source>
</reference>
<proteinExistence type="predicted"/>
<dbReference type="OrthoDB" id="9813719at2"/>
<feature type="site" description="Important for autoinhibition of adenylyltransferase activity" evidence="3">
    <location>
        <position position="42"/>
    </location>
</feature>
<feature type="domain" description="Fido" evidence="4">
    <location>
        <begin position="91"/>
        <end position="228"/>
    </location>
</feature>
<dbReference type="Pfam" id="PF02661">
    <property type="entry name" value="Fic"/>
    <property type="match status" value="1"/>
</dbReference>
<organism evidence="5 6">
    <name type="scientific">Serpentinicella alkaliphila</name>
    <dbReference type="NCBI Taxonomy" id="1734049"/>
    <lineage>
        <taxon>Bacteria</taxon>
        <taxon>Bacillati</taxon>
        <taxon>Bacillota</taxon>
        <taxon>Clostridia</taxon>
        <taxon>Peptostreptococcales</taxon>
        <taxon>Natronincolaceae</taxon>
        <taxon>Serpentinicella</taxon>
    </lineage>
</organism>
<feature type="binding site" evidence="2">
    <location>
        <begin position="206"/>
        <end position="207"/>
    </location>
    <ligand>
        <name>ATP</name>
        <dbReference type="ChEBI" id="CHEBI:30616"/>
    </ligand>
</feature>
<name>A0A4R2SVM5_9FIRM</name>
<keyword evidence="6" id="KW-1185">Reference proteome</keyword>
<dbReference type="InterPro" id="IPR003812">
    <property type="entry name" value="Fido"/>
</dbReference>
<dbReference type="Proteomes" id="UP000295504">
    <property type="component" value="Unassembled WGS sequence"/>
</dbReference>
<dbReference type="Gene3D" id="1.10.3290.10">
    <property type="entry name" value="Fido-like domain"/>
    <property type="match status" value="1"/>
</dbReference>
<protein>
    <submittedName>
        <fullName evidence="5">Fic/DOC family protein</fullName>
    </submittedName>
</protein>
<keyword evidence="2" id="KW-0067">ATP-binding</keyword>
<keyword evidence="2" id="KW-0547">Nucleotide-binding</keyword>
<dbReference type="PROSITE" id="PS51459">
    <property type="entry name" value="FIDO"/>
    <property type="match status" value="1"/>
</dbReference>
<accession>A0A4R2SVM5</accession>
<evidence type="ECO:0000259" key="4">
    <source>
        <dbReference type="PROSITE" id="PS51459"/>
    </source>
</evidence>
<dbReference type="PANTHER" id="PTHR13504">
    <property type="entry name" value="FIDO DOMAIN-CONTAINING PROTEIN DDB_G0283145"/>
    <property type="match status" value="1"/>
</dbReference>
<gene>
    <name evidence="5" type="ORF">EDD79_10755</name>
</gene>
<dbReference type="InterPro" id="IPR036597">
    <property type="entry name" value="Fido-like_dom_sf"/>
</dbReference>
<evidence type="ECO:0000256" key="3">
    <source>
        <dbReference type="PIRSR" id="PIRSR640198-3"/>
    </source>
</evidence>
<feature type="active site" evidence="1">
    <location>
        <position position="170"/>
    </location>
</feature>
<dbReference type="RefSeq" id="WP_132849830.1">
    <property type="nucleotide sequence ID" value="NZ_CP058648.1"/>
</dbReference>
<dbReference type="EMBL" id="SLYC01000075">
    <property type="protein sequence ID" value="TCP93550.1"/>
    <property type="molecule type" value="Genomic_DNA"/>
</dbReference>
<dbReference type="SUPFAM" id="SSF140931">
    <property type="entry name" value="Fic-like"/>
    <property type="match status" value="1"/>
</dbReference>
<sequence length="242" mass="28103">MFEQIDQKKELIDKKRPLQINTIKSIRESLLLDWTYNSNAIEGNTLTLSETKVVLEGITIGGKTLKEHLEAVNHKEAILYVEDIVKKNEDFSEWQIKSIHRLILKGIDDENAGVYRKENVLISGATHIPPDYFIVPEQMSELLKWYNLEGQLLHVIERAALLHIIFVKIHPFIDGNGRTARLLLNLELMKNGFPPIIIRKEERIDYYNALDKAHTIDDFNDFIKLVVDSLNRTLDLYLKLMK</sequence>
<evidence type="ECO:0000313" key="6">
    <source>
        <dbReference type="Proteomes" id="UP000295504"/>
    </source>
</evidence>
<dbReference type="InterPro" id="IPR040198">
    <property type="entry name" value="Fido_containing"/>
</dbReference>
<evidence type="ECO:0000256" key="1">
    <source>
        <dbReference type="PIRSR" id="PIRSR640198-1"/>
    </source>
</evidence>